<protein>
    <submittedName>
        <fullName evidence="1">Uncharacterized protein</fullName>
    </submittedName>
</protein>
<dbReference type="PANTHER" id="PTHR17901:SF14">
    <property type="entry name" value="MAGNESIUM-DEPENDENT PHOSPHATASE 1"/>
    <property type="match status" value="1"/>
</dbReference>
<dbReference type="InterPro" id="IPR023214">
    <property type="entry name" value="HAD_sf"/>
</dbReference>
<accession>A0A9W8J1K5</accession>
<dbReference type="Proteomes" id="UP001140091">
    <property type="component" value="Unassembled WGS sequence"/>
</dbReference>
<keyword evidence="2" id="KW-1185">Reference proteome</keyword>
<dbReference type="EMBL" id="JANBPK010001251">
    <property type="protein sequence ID" value="KAJ2924058.1"/>
    <property type="molecule type" value="Genomic_DNA"/>
</dbReference>
<feature type="non-terminal residue" evidence="1">
    <location>
        <position position="141"/>
    </location>
</feature>
<dbReference type="AlphaFoldDB" id="A0A9W8J1K5"/>
<dbReference type="PANTHER" id="PTHR17901">
    <property type="entry name" value="MAGNESIUM-DEPENDENT PHOSPHATASE 1 MDP1"/>
    <property type="match status" value="1"/>
</dbReference>
<dbReference type="InterPro" id="IPR010036">
    <property type="entry name" value="MDP_1_eu_arc"/>
</dbReference>
<organism evidence="1 2">
    <name type="scientific">Candolleomyces eurysporus</name>
    <dbReference type="NCBI Taxonomy" id="2828524"/>
    <lineage>
        <taxon>Eukaryota</taxon>
        <taxon>Fungi</taxon>
        <taxon>Dikarya</taxon>
        <taxon>Basidiomycota</taxon>
        <taxon>Agaricomycotina</taxon>
        <taxon>Agaricomycetes</taxon>
        <taxon>Agaricomycetidae</taxon>
        <taxon>Agaricales</taxon>
        <taxon>Agaricineae</taxon>
        <taxon>Psathyrellaceae</taxon>
        <taxon>Candolleomyces</taxon>
    </lineage>
</organism>
<comment type="caution">
    <text evidence="1">The sequence shown here is derived from an EMBL/GenBank/DDBJ whole genome shotgun (WGS) entry which is preliminary data.</text>
</comment>
<dbReference type="Gene3D" id="3.40.50.1000">
    <property type="entry name" value="HAD superfamily/HAD-like"/>
    <property type="match status" value="1"/>
</dbReference>
<gene>
    <name evidence="1" type="ORF">H1R20_g13032</name>
</gene>
<proteinExistence type="predicted"/>
<name>A0A9W8J1K5_9AGAR</name>
<dbReference type="Pfam" id="PF12689">
    <property type="entry name" value="Acid_PPase"/>
    <property type="match status" value="1"/>
</dbReference>
<evidence type="ECO:0000313" key="2">
    <source>
        <dbReference type="Proteomes" id="UP001140091"/>
    </source>
</evidence>
<dbReference type="OrthoDB" id="2865258at2759"/>
<reference evidence="1" key="1">
    <citation type="submission" date="2022-06" db="EMBL/GenBank/DDBJ databases">
        <title>Genome Sequence of Candolleomyces eurysporus.</title>
        <authorList>
            <person name="Buettner E."/>
        </authorList>
    </citation>
    <scope>NUCLEOTIDE SEQUENCE</scope>
    <source>
        <strain evidence="1">VTCC 930004</strain>
    </source>
</reference>
<sequence length="141" mass="15944">MSKARLPKLIAFDLEHNEPISFYKDVPEILHKIREWRIDDAPDGSDGKILIAACSRTDAPRLANQCLNLLLVPPSASQSRGLPAAAITFFDELEIYPGSKLTHFRRLNQKTGIDYEDMKWGSREVRSDLYTRSLGFNPEGV</sequence>
<evidence type="ECO:0000313" key="1">
    <source>
        <dbReference type="EMBL" id="KAJ2924058.1"/>
    </source>
</evidence>
<dbReference type="GO" id="GO:0003993">
    <property type="term" value="F:acid phosphatase activity"/>
    <property type="evidence" value="ECO:0007669"/>
    <property type="project" value="TreeGrafter"/>
</dbReference>